<name>A0AAN9M0R6_CANGL</name>
<accession>A0AAN9M0R6</accession>
<dbReference type="Proteomes" id="UP001367508">
    <property type="component" value="Unassembled WGS sequence"/>
</dbReference>
<keyword evidence="1" id="KW-0472">Membrane</keyword>
<dbReference type="EMBL" id="JAYMYQ010000003">
    <property type="protein sequence ID" value="KAK7345296.1"/>
    <property type="molecule type" value="Genomic_DNA"/>
</dbReference>
<gene>
    <name evidence="2" type="ORF">VNO77_15897</name>
</gene>
<proteinExistence type="predicted"/>
<comment type="caution">
    <text evidence="2">The sequence shown here is derived from an EMBL/GenBank/DDBJ whole genome shotgun (WGS) entry which is preliminary data.</text>
</comment>
<organism evidence="2 3">
    <name type="scientific">Canavalia gladiata</name>
    <name type="common">Sword bean</name>
    <name type="synonym">Dolichos gladiatus</name>
    <dbReference type="NCBI Taxonomy" id="3824"/>
    <lineage>
        <taxon>Eukaryota</taxon>
        <taxon>Viridiplantae</taxon>
        <taxon>Streptophyta</taxon>
        <taxon>Embryophyta</taxon>
        <taxon>Tracheophyta</taxon>
        <taxon>Spermatophyta</taxon>
        <taxon>Magnoliopsida</taxon>
        <taxon>eudicotyledons</taxon>
        <taxon>Gunneridae</taxon>
        <taxon>Pentapetalae</taxon>
        <taxon>rosids</taxon>
        <taxon>fabids</taxon>
        <taxon>Fabales</taxon>
        <taxon>Fabaceae</taxon>
        <taxon>Papilionoideae</taxon>
        <taxon>50 kb inversion clade</taxon>
        <taxon>NPAAA clade</taxon>
        <taxon>indigoferoid/millettioid clade</taxon>
        <taxon>Phaseoleae</taxon>
        <taxon>Canavalia</taxon>
    </lineage>
</organism>
<feature type="transmembrane region" description="Helical" evidence="1">
    <location>
        <begin position="12"/>
        <end position="35"/>
    </location>
</feature>
<evidence type="ECO:0000313" key="3">
    <source>
        <dbReference type="Proteomes" id="UP001367508"/>
    </source>
</evidence>
<evidence type="ECO:0000256" key="1">
    <source>
        <dbReference type="SAM" id="Phobius"/>
    </source>
</evidence>
<keyword evidence="3" id="KW-1185">Reference proteome</keyword>
<protein>
    <submittedName>
        <fullName evidence="2">Uncharacterized protein</fullName>
    </submittedName>
</protein>
<evidence type="ECO:0000313" key="2">
    <source>
        <dbReference type="EMBL" id="KAK7345296.1"/>
    </source>
</evidence>
<reference evidence="2 3" key="1">
    <citation type="submission" date="2024-01" db="EMBL/GenBank/DDBJ databases">
        <title>The genomes of 5 underutilized Papilionoideae crops provide insights into root nodulation and disease resistanc.</title>
        <authorList>
            <person name="Jiang F."/>
        </authorList>
    </citation>
    <scope>NUCLEOTIDE SEQUENCE [LARGE SCALE GENOMIC DNA]</scope>
    <source>
        <strain evidence="2">LVBAO_FW01</strain>
        <tissue evidence="2">Leaves</tissue>
    </source>
</reference>
<dbReference type="AlphaFoldDB" id="A0AAN9M0R6"/>
<keyword evidence="1" id="KW-1133">Transmembrane helix</keyword>
<sequence>MVVWSYPPTARQVAVTAGIFVIGVSFFGVGAYLSFVNAAPQQARAEARSEALRNHFKKLGQWWIKSAALFLSTQNLCLFLEQFIDRLHACLLRIRLWTKATVVHTALLQFVGGIHGQDTTSRFTPLWRLNVPYSLPW</sequence>
<keyword evidence="1" id="KW-0812">Transmembrane</keyword>